<reference evidence="2 3" key="1">
    <citation type="submission" date="2017-09" db="EMBL/GenBank/DDBJ databases">
        <title>Depth-based differentiation of microbial function through sediment-hosted aquifers and enrichment of novel symbionts in the deep terrestrial subsurface.</title>
        <authorList>
            <person name="Probst A.J."/>
            <person name="Ladd B."/>
            <person name="Jarett J.K."/>
            <person name="Geller-Mcgrath D.E."/>
            <person name="Sieber C.M."/>
            <person name="Emerson J.B."/>
            <person name="Anantharaman K."/>
            <person name="Thomas B.C."/>
            <person name="Malmstrom R."/>
            <person name="Stieglmeier M."/>
            <person name="Klingl A."/>
            <person name="Woyke T."/>
            <person name="Ryan C.M."/>
            <person name="Banfield J.F."/>
        </authorList>
    </citation>
    <scope>NUCLEOTIDE SEQUENCE [LARGE SCALE GENOMIC DNA]</scope>
    <source>
        <strain evidence="2">CG22_combo_CG10-13_8_21_14_all_01_47_9</strain>
    </source>
</reference>
<organism evidence="2 3">
    <name type="scientific">Candidatus Beckwithbacteria bacterium CG22_combo_CG10-13_8_21_14_all_01_47_9</name>
    <dbReference type="NCBI Taxonomy" id="1974496"/>
    <lineage>
        <taxon>Bacteria</taxon>
        <taxon>Candidatus Beckwithiibacteriota</taxon>
    </lineage>
</organism>
<gene>
    <name evidence="2" type="ORF">COW80_02750</name>
</gene>
<accession>A0A2H0E2G9</accession>
<name>A0A2H0E2G9_9BACT</name>
<evidence type="ECO:0000313" key="3">
    <source>
        <dbReference type="Proteomes" id="UP000229981"/>
    </source>
</evidence>
<feature type="transmembrane region" description="Helical" evidence="1">
    <location>
        <begin position="37"/>
        <end position="56"/>
    </location>
</feature>
<sequence>MGPNLLRVEYAQPMAVAVALRIPLVAPLPLLPFQLQFLQLVLGLVLPFAQILLSLFGKINNLQGSFLIFC</sequence>
<keyword evidence="1" id="KW-0472">Membrane</keyword>
<keyword evidence="1" id="KW-0812">Transmembrane</keyword>
<protein>
    <submittedName>
        <fullName evidence="2">Uncharacterized protein</fullName>
    </submittedName>
</protein>
<evidence type="ECO:0000256" key="1">
    <source>
        <dbReference type="SAM" id="Phobius"/>
    </source>
</evidence>
<dbReference type="EMBL" id="PCTU01000067">
    <property type="protein sequence ID" value="PIP88010.1"/>
    <property type="molecule type" value="Genomic_DNA"/>
</dbReference>
<dbReference type="AlphaFoldDB" id="A0A2H0E2G9"/>
<comment type="caution">
    <text evidence="2">The sequence shown here is derived from an EMBL/GenBank/DDBJ whole genome shotgun (WGS) entry which is preliminary data.</text>
</comment>
<dbReference type="Proteomes" id="UP000229981">
    <property type="component" value="Unassembled WGS sequence"/>
</dbReference>
<keyword evidence="1" id="KW-1133">Transmembrane helix</keyword>
<evidence type="ECO:0000313" key="2">
    <source>
        <dbReference type="EMBL" id="PIP88010.1"/>
    </source>
</evidence>
<proteinExistence type="predicted"/>